<keyword evidence="2" id="KW-1185">Reference proteome</keyword>
<sequence>MRAAKEAYKRAESALYDEIRSAYKRDSSHGRMARIGTAADLTSTRIGQIVNPERYQAQRQKYAAKRRNAAAMEAVDVEREGAA</sequence>
<dbReference type="AlphaFoldDB" id="A0A2A2D8Y3"/>
<comment type="caution">
    <text evidence="1">The sequence shown here is derived from an EMBL/GenBank/DDBJ whole genome shotgun (WGS) entry which is preliminary data.</text>
</comment>
<protein>
    <submittedName>
        <fullName evidence="1">Uncharacterized protein</fullName>
    </submittedName>
</protein>
<dbReference type="Proteomes" id="UP000218944">
    <property type="component" value="Unassembled WGS sequence"/>
</dbReference>
<evidence type="ECO:0000313" key="1">
    <source>
        <dbReference type="EMBL" id="PAU47975.1"/>
    </source>
</evidence>
<reference evidence="1 2" key="1">
    <citation type="submission" date="2017-08" db="EMBL/GenBank/DDBJ databases">
        <title>Genome sequence of Streptomyces albireticuli NRRL B-1670.</title>
        <authorList>
            <person name="Graham D.E."/>
            <person name="Mahan K.M."/>
            <person name="Klingeman D.M."/>
            <person name="Hettich R.L."/>
            <person name="Parry R.J."/>
            <person name="Spain J.C."/>
        </authorList>
    </citation>
    <scope>NUCLEOTIDE SEQUENCE [LARGE SCALE GENOMIC DNA]</scope>
    <source>
        <strain evidence="1 2">NRRL B-1670</strain>
    </source>
</reference>
<organism evidence="1 2">
    <name type="scientific">Streptomyces albireticuli</name>
    <dbReference type="NCBI Taxonomy" id="1940"/>
    <lineage>
        <taxon>Bacteria</taxon>
        <taxon>Bacillati</taxon>
        <taxon>Actinomycetota</taxon>
        <taxon>Actinomycetes</taxon>
        <taxon>Kitasatosporales</taxon>
        <taxon>Streptomycetaceae</taxon>
        <taxon>Streptomyces</taxon>
    </lineage>
</organism>
<proteinExistence type="predicted"/>
<gene>
    <name evidence="1" type="ORF">CK936_15815</name>
</gene>
<name>A0A2A2D8Y3_9ACTN</name>
<dbReference type="EMBL" id="NSJV01000307">
    <property type="protein sequence ID" value="PAU47975.1"/>
    <property type="molecule type" value="Genomic_DNA"/>
</dbReference>
<accession>A0A2A2D8Y3</accession>
<evidence type="ECO:0000313" key="2">
    <source>
        <dbReference type="Proteomes" id="UP000218944"/>
    </source>
</evidence>